<name>A0A6P0AYS8_RHILE</name>
<organism evidence="2 3">
    <name type="scientific">Rhizobium leguminosarum</name>
    <dbReference type="NCBI Taxonomy" id="384"/>
    <lineage>
        <taxon>Bacteria</taxon>
        <taxon>Pseudomonadati</taxon>
        <taxon>Pseudomonadota</taxon>
        <taxon>Alphaproteobacteria</taxon>
        <taxon>Hyphomicrobiales</taxon>
        <taxon>Rhizobiaceae</taxon>
        <taxon>Rhizobium/Agrobacterium group</taxon>
        <taxon>Rhizobium</taxon>
    </lineage>
</organism>
<feature type="compositionally biased region" description="Low complexity" evidence="1">
    <location>
        <begin position="1"/>
        <end position="17"/>
    </location>
</feature>
<proteinExistence type="predicted"/>
<dbReference type="RefSeq" id="WP_164575294.1">
    <property type="nucleotide sequence ID" value="NZ_WUEZ01000001.1"/>
</dbReference>
<evidence type="ECO:0000313" key="2">
    <source>
        <dbReference type="EMBL" id="NEI32565.1"/>
    </source>
</evidence>
<accession>A0A6P0AYS8</accession>
<evidence type="ECO:0008006" key="4">
    <source>
        <dbReference type="Google" id="ProtNLM"/>
    </source>
</evidence>
<protein>
    <recommendedName>
        <fullName evidence="4">Restriction endonuclease</fullName>
    </recommendedName>
</protein>
<dbReference type="EMBL" id="WUEZ01000001">
    <property type="protein sequence ID" value="NEI32565.1"/>
    <property type="molecule type" value="Genomic_DNA"/>
</dbReference>
<comment type="caution">
    <text evidence="2">The sequence shown here is derived from an EMBL/GenBank/DDBJ whole genome shotgun (WGS) entry which is preliminary data.</text>
</comment>
<dbReference type="AlphaFoldDB" id="A0A6P0AYS8"/>
<gene>
    <name evidence="2" type="ORF">GR204_00820</name>
</gene>
<evidence type="ECO:0000256" key="1">
    <source>
        <dbReference type="SAM" id="MobiDB-lite"/>
    </source>
</evidence>
<feature type="region of interest" description="Disordered" evidence="1">
    <location>
        <begin position="1"/>
        <end position="28"/>
    </location>
</feature>
<evidence type="ECO:0000313" key="3">
    <source>
        <dbReference type="Proteomes" id="UP000471560"/>
    </source>
</evidence>
<dbReference type="Proteomes" id="UP000471560">
    <property type="component" value="Unassembled WGS sequence"/>
</dbReference>
<reference evidence="2 3" key="1">
    <citation type="submission" date="2019-12" db="EMBL/GenBank/DDBJ databases">
        <title>Rhizobium genotypes associated with high levels of biological nitrogen fixation by grain legumes in a temperate-maritime cropping system.</title>
        <authorList>
            <person name="Maluk M."/>
            <person name="Francesc Ferrando Molina F."/>
            <person name="Lopez Del Egido L."/>
            <person name="Lafos M."/>
            <person name="Langarica-Fuentes A."/>
            <person name="Gebre Yohannes G."/>
            <person name="Young M.W."/>
            <person name="Martin P."/>
            <person name="Gantlett R."/>
            <person name="Kenicer G."/>
            <person name="Hawes C."/>
            <person name="Begg G.S."/>
            <person name="Quilliam R.S."/>
            <person name="Squire G.R."/>
            <person name="Poole P.S."/>
            <person name="Young P.W."/>
            <person name="Iannetta P.M."/>
            <person name="James E.K."/>
        </authorList>
    </citation>
    <scope>NUCLEOTIDE SEQUENCE [LARGE SCALE GENOMIC DNA]</scope>
    <source>
        <strain evidence="2 3">JHI1096</strain>
    </source>
</reference>
<feature type="region of interest" description="Disordered" evidence="1">
    <location>
        <begin position="410"/>
        <end position="430"/>
    </location>
</feature>
<sequence>MVWATKTKGLELTKTTGHPPPRKPQIRGRAPATKAITFTPAELFGAMARCSHLHVVNSAAVTAESETCRHLLNEYVDDDDDSFAILETADRLKDFSRTHLAGVVGAGISYLQMIRDGYTWCDHFENATLAGAAPTKKSPDFVFNRRGERTVALSESKATRGSSRKQFDSTVKRGYLQQVTPYLGMKVGSSVASHGFSIGSWMTSTKRAEILIHHTAPSPGGVDGSDEEADPTEVRRGNYLNALTLLLGPVASQAARSGDWSARERQFVTARWLGHEWLLGFAPFHSPYVIAKDDTILWADRYRPSPYLWGFNSFALELNVARQFFWSLELNDTLTNPLENIPEMDDRLIAEARSSDSAVFPDGFAVIGKGADLELVSVNPILPQDLEPAELEQEVERIAIQETEVERLGWDEATTEEEEEKQLQQIWLTD</sequence>